<sequence length="401" mass="43082">MSKQTVSSPEKSDENQQSMSFLKGNIREFGMLIALVVIMGFFQFLTHGVLLMPLNLTNLILQNSYIIIMAVGMLLVIVGGHIDLSVGSVVGFIGALAAVLMVNYNWHYFPTVLVCLVAGGIIGAAQGYWIAYYRIPAFIVTLAGMLVFKGLTLALLNGQSVGPFPEVFQKLSSGFIPDFFNFDGFHMTSFILGVGAAIFMTIASYRSRLKQQAHQLAVEPMQVFVIKNLLLTVAVSYLIYLLSTYQGLPNVLIIMALLICLYTLITNNTTIGRRIYAIGGNEKAAMLSGINTKRLTFLTFVNMGVLAALAGLVFAARLNTATPKAGLAFELDVIAAVFIGGASMQGGVGKIIGAVIGAFIMGVMNNGMSIMGVGIDWQQVIKGLVLLAAVIFDVHNKNKSA</sequence>
<feature type="transmembrane region" description="Helical" evidence="12">
    <location>
        <begin position="29"/>
        <end position="53"/>
    </location>
</feature>
<comment type="subcellular location">
    <subcellularLocation>
        <location evidence="1">Cell inner membrane</location>
        <topology evidence="1">Multi-pass membrane protein</topology>
    </subcellularLocation>
</comment>
<keyword evidence="4" id="KW-1003">Cell membrane</keyword>
<organism evidence="13 14">
    <name type="scientific">Reinekea forsetii</name>
    <dbReference type="NCBI Taxonomy" id="1336806"/>
    <lineage>
        <taxon>Bacteria</taxon>
        <taxon>Pseudomonadati</taxon>
        <taxon>Pseudomonadota</taxon>
        <taxon>Gammaproteobacteria</taxon>
        <taxon>Oceanospirillales</taxon>
        <taxon>Saccharospirillaceae</taxon>
        <taxon>Reinekea</taxon>
    </lineage>
</organism>
<dbReference type="InterPro" id="IPR001851">
    <property type="entry name" value="ABC_transp_permease"/>
</dbReference>
<dbReference type="AlphaFoldDB" id="A0A2K8KSS4"/>
<dbReference type="GO" id="GO:0022857">
    <property type="term" value="F:transmembrane transporter activity"/>
    <property type="evidence" value="ECO:0007669"/>
    <property type="project" value="InterPro"/>
</dbReference>
<evidence type="ECO:0000256" key="6">
    <source>
        <dbReference type="ARBA" id="ARBA00022597"/>
    </source>
</evidence>
<dbReference type="RefSeq" id="WP_100256331.1">
    <property type="nucleotide sequence ID" value="NZ_CP011797.1"/>
</dbReference>
<dbReference type="Proteomes" id="UP000229757">
    <property type="component" value="Chromosome"/>
</dbReference>
<dbReference type="OrthoDB" id="5422926at2"/>
<evidence type="ECO:0000256" key="4">
    <source>
        <dbReference type="ARBA" id="ARBA00022475"/>
    </source>
</evidence>
<evidence type="ECO:0000256" key="9">
    <source>
        <dbReference type="ARBA" id="ARBA00023136"/>
    </source>
</evidence>
<evidence type="ECO:0000256" key="10">
    <source>
        <dbReference type="ARBA" id="ARBA00035611"/>
    </source>
</evidence>
<name>A0A2K8KSS4_9GAMM</name>
<dbReference type="CDD" id="cd06579">
    <property type="entry name" value="TM_PBP1_transp_AraH_like"/>
    <property type="match status" value="1"/>
</dbReference>
<feature type="transmembrane region" description="Helical" evidence="12">
    <location>
        <begin position="84"/>
        <end position="102"/>
    </location>
</feature>
<feature type="transmembrane region" description="Helical" evidence="12">
    <location>
        <begin position="295"/>
        <end position="315"/>
    </location>
</feature>
<accession>A0A2K8KSS4</accession>
<evidence type="ECO:0000256" key="11">
    <source>
        <dbReference type="ARBA" id="ARBA00035686"/>
    </source>
</evidence>
<comment type="function">
    <text evidence="10">Part of the binding-protein-dependent transport system for D-xylose. Probably responsible for the translocation of the substrate across the membrane.</text>
</comment>
<keyword evidence="5" id="KW-0997">Cell inner membrane</keyword>
<feature type="transmembrane region" description="Helical" evidence="12">
    <location>
        <begin position="59"/>
        <end position="77"/>
    </location>
</feature>
<keyword evidence="7 12" id="KW-0812">Transmembrane</keyword>
<dbReference type="Pfam" id="PF02653">
    <property type="entry name" value="BPD_transp_2"/>
    <property type="match status" value="1"/>
</dbReference>
<protein>
    <recommendedName>
        <fullName evidence="11">Xylose transport system permease protein XylH</fullName>
    </recommendedName>
</protein>
<comment type="similarity">
    <text evidence="2">Belongs to the binding-protein-dependent transport system permease family. AraH/RbsC subfamily.</text>
</comment>
<keyword evidence="8 12" id="KW-1133">Transmembrane helix</keyword>
<dbReference type="PANTHER" id="PTHR32196">
    <property type="entry name" value="ABC TRANSPORTER PERMEASE PROTEIN YPHD-RELATED-RELATED"/>
    <property type="match status" value="1"/>
</dbReference>
<feature type="transmembrane region" description="Helical" evidence="12">
    <location>
        <begin position="108"/>
        <end position="130"/>
    </location>
</feature>
<dbReference type="NCBIfam" id="NF040906">
    <property type="entry name" value="GguB"/>
    <property type="match status" value="1"/>
</dbReference>
<gene>
    <name evidence="13" type="ORF">REIFOR_00788</name>
</gene>
<feature type="transmembrane region" description="Helical" evidence="12">
    <location>
        <begin position="137"/>
        <end position="156"/>
    </location>
</feature>
<evidence type="ECO:0000256" key="12">
    <source>
        <dbReference type="SAM" id="Phobius"/>
    </source>
</evidence>
<evidence type="ECO:0000256" key="8">
    <source>
        <dbReference type="ARBA" id="ARBA00022989"/>
    </source>
</evidence>
<keyword evidence="14" id="KW-1185">Reference proteome</keyword>
<dbReference type="KEGG" id="rfo:REIFOR_00788"/>
<evidence type="ECO:0000256" key="2">
    <source>
        <dbReference type="ARBA" id="ARBA00007942"/>
    </source>
</evidence>
<evidence type="ECO:0000256" key="5">
    <source>
        <dbReference type="ARBA" id="ARBA00022519"/>
    </source>
</evidence>
<feature type="transmembrane region" description="Helical" evidence="12">
    <location>
        <begin position="248"/>
        <end position="265"/>
    </location>
</feature>
<feature type="transmembrane region" description="Helical" evidence="12">
    <location>
        <begin position="184"/>
        <end position="203"/>
    </location>
</feature>
<dbReference type="GO" id="GO:0005886">
    <property type="term" value="C:plasma membrane"/>
    <property type="evidence" value="ECO:0007669"/>
    <property type="project" value="UniProtKB-SubCell"/>
</dbReference>
<dbReference type="PANTHER" id="PTHR32196:SF32">
    <property type="entry name" value="XYLOSE TRANSPORT SYSTEM PERMEASE PROTEIN XYLH"/>
    <property type="match status" value="1"/>
</dbReference>
<dbReference type="EMBL" id="CP011797">
    <property type="protein sequence ID" value="ATX75956.1"/>
    <property type="molecule type" value="Genomic_DNA"/>
</dbReference>
<reference evidence="13 14" key="1">
    <citation type="journal article" date="2017" name="Environ. Microbiol.">
        <title>Genomic and physiological analyses of 'Reinekea forsetii' reveal a versatile opportunistic lifestyle during spring algae blooms.</title>
        <authorList>
            <person name="Avci B."/>
            <person name="Hahnke R.L."/>
            <person name="Chafee M."/>
            <person name="Fischer T."/>
            <person name="Gruber-Vodicka H."/>
            <person name="Tegetmeyer H.E."/>
            <person name="Harder J."/>
            <person name="Fuchs B.M."/>
            <person name="Amann R.I."/>
            <person name="Teeling H."/>
        </authorList>
    </citation>
    <scope>NUCLEOTIDE SEQUENCE [LARGE SCALE GENOMIC DNA]</scope>
    <source>
        <strain evidence="13 14">Hel1_31_D35</strain>
    </source>
</reference>
<proteinExistence type="inferred from homology"/>
<evidence type="ECO:0000256" key="1">
    <source>
        <dbReference type="ARBA" id="ARBA00004429"/>
    </source>
</evidence>
<keyword evidence="9 12" id="KW-0472">Membrane</keyword>
<feature type="transmembrane region" description="Helical" evidence="12">
    <location>
        <begin position="351"/>
        <end position="371"/>
    </location>
</feature>
<keyword evidence="3" id="KW-0813">Transport</keyword>
<keyword evidence="6" id="KW-0762">Sugar transport</keyword>
<feature type="transmembrane region" description="Helical" evidence="12">
    <location>
        <begin position="224"/>
        <end position="242"/>
    </location>
</feature>
<evidence type="ECO:0000313" key="14">
    <source>
        <dbReference type="Proteomes" id="UP000229757"/>
    </source>
</evidence>
<evidence type="ECO:0000313" key="13">
    <source>
        <dbReference type="EMBL" id="ATX75956.1"/>
    </source>
</evidence>
<evidence type="ECO:0000256" key="7">
    <source>
        <dbReference type="ARBA" id="ARBA00022692"/>
    </source>
</evidence>
<evidence type="ECO:0000256" key="3">
    <source>
        <dbReference type="ARBA" id="ARBA00022448"/>
    </source>
</evidence>